<dbReference type="Proteomes" id="UP001345963">
    <property type="component" value="Unassembled WGS sequence"/>
</dbReference>
<dbReference type="EMBL" id="JAHUTI010006689">
    <property type="protein sequence ID" value="MED6234343.1"/>
    <property type="molecule type" value="Genomic_DNA"/>
</dbReference>
<name>A0ABU7A9F6_9TELE</name>
<comment type="caution">
    <text evidence="1">The sequence shown here is derived from an EMBL/GenBank/DDBJ whole genome shotgun (WGS) entry which is preliminary data.</text>
</comment>
<evidence type="ECO:0000313" key="2">
    <source>
        <dbReference type="Proteomes" id="UP001345963"/>
    </source>
</evidence>
<evidence type="ECO:0000313" key="1">
    <source>
        <dbReference type="EMBL" id="MED6234343.1"/>
    </source>
</evidence>
<sequence length="89" mass="10470">MLCGPRQLSANRTPEAYNLAVHHRQIGSNQDIKGVKKWLSKHFYGAPSMRCCPILQRLQKTFSRRHYSHLEWKRMMTSSSLLRKTCCQH</sequence>
<organism evidence="1 2">
    <name type="scientific">Ataeniobius toweri</name>
    <dbReference type="NCBI Taxonomy" id="208326"/>
    <lineage>
        <taxon>Eukaryota</taxon>
        <taxon>Metazoa</taxon>
        <taxon>Chordata</taxon>
        <taxon>Craniata</taxon>
        <taxon>Vertebrata</taxon>
        <taxon>Euteleostomi</taxon>
        <taxon>Actinopterygii</taxon>
        <taxon>Neopterygii</taxon>
        <taxon>Teleostei</taxon>
        <taxon>Neoteleostei</taxon>
        <taxon>Acanthomorphata</taxon>
        <taxon>Ovalentaria</taxon>
        <taxon>Atherinomorphae</taxon>
        <taxon>Cyprinodontiformes</taxon>
        <taxon>Goodeidae</taxon>
        <taxon>Ataeniobius</taxon>
    </lineage>
</organism>
<proteinExistence type="predicted"/>
<protein>
    <submittedName>
        <fullName evidence="1">Uncharacterized protein</fullName>
    </submittedName>
</protein>
<reference evidence="1 2" key="1">
    <citation type="submission" date="2021-07" db="EMBL/GenBank/DDBJ databases">
        <authorList>
            <person name="Palmer J.M."/>
        </authorList>
    </citation>
    <scope>NUCLEOTIDE SEQUENCE [LARGE SCALE GENOMIC DNA]</scope>
    <source>
        <strain evidence="1 2">AT_MEX2019</strain>
        <tissue evidence="1">Muscle</tissue>
    </source>
</reference>
<accession>A0ABU7A9F6</accession>
<keyword evidence="2" id="KW-1185">Reference proteome</keyword>
<gene>
    <name evidence="1" type="ORF">ATANTOWER_027425</name>
</gene>